<dbReference type="Proteomes" id="UP001589748">
    <property type="component" value="Unassembled WGS sequence"/>
</dbReference>
<keyword evidence="1" id="KW-0675">Receptor</keyword>
<name>A0ABV5LSG7_9ACTN</name>
<organism evidence="1 2">
    <name type="scientific">Kineococcus gynurae</name>
    <dbReference type="NCBI Taxonomy" id="452979"/>
    <lineage>
        <taxon>Bacteria</taxon>
        <taxon>Bacillati</taxon>
        <taxon>Actinomycetota</taxon>
        <taxon>Actinomycetes</taxon>
        <taxon>Kineosporiales</taxon>
        <taxon>Kineosporiaceae</taxon>
        <taxon>Kineococcus</taxon>
    </lineage>
</organism>
<keyword evidence="2" id="KW-1185">Reference proteome</keyword>
<protein>
    <submittedName>
        <fullName evidence="1">TonB-dependent receptor</fullName>
    </submittedName>
</protein>
<dbReference type="RefSeq" id="WP_380136097.1">
    <property type="nucleotide sequence ID" value="NZ_JBHLUI010000003.1"/>
</dbReference>
<sequence>MDLGEDTLQKALRVNLDPRWYGTIAEIGAGQEVARWFFRAGGAAGTIAKSMSAYDMAVSDAVYGRSERYVSLGRLRAMLEHEYTLNVERLSEARGDTTCFFAFADTVVARSYRGGNECHGWMGVRFQAHPEDQPNEILVHVRMLDDDAAQQQEALGIVGVNLLHAAFFERHEPDEIVASLLDRLSTGRIEVDMIKFSGIEFRSVDNRLMALQLVHLGLSGVAMFGADREVLQPSEALRRRPVLVERGSFRPPTNVNTDMLACAQRQFAQDPAVAGKAVLSLTELTMSNLLAGGTKVDRRDFLARADLLSATGNTVLISNFADYHRLAAYLQARTSERIGMVMGVPSLEALFDEASHAHLQGGLLESWGRLLKNDLRLFVYPKRDVDTGEIVTVEDMQVGEELQPLFDYLAGRGSFVHLADYDPDYLSILSRDVLRRIAEHDETWRDMVPGEVADLIAKRQFFGYKRDAL</sequence>
<dbReference type="EMBL" id="JBHMDM010000004">
    <property type="protein sequence ID" value="MFB9377004.1"/>
    <property type="molecule type" value="Genomic_DNA"/>
</dbReference>
<comment type="caution">
    <text evidence="1">The sequence shown here is derived from an EMBL/GenBank/DDBJ whole genome shotgun (WGS) entry which is preliminary data.</text>
</comment>
<evidence type="ECO:0000313" key="1">
    <source>
        <dbReference type="EMBL" id="MFB9377004.1"/>
    </source>
</evidence>
<evidence type="ECO:0000313" key="2">
    <source>
        <dbReference type="Proteomes" id="UP001589748"/>
    </source>
</evidence>
<accession>A0ABV5LSG7</accession>
<proteinExistence type="predicted"/>
<gene>
    <name evidence="1" type="ORF">ACFFVI_08485</name>
</gene>
<reference evidence="1 2" key="1">
    <citation type="submission" date="2024-09" db="EMBL/GenBank/DDBJ databases">
        <authorList>
            <person name="Sun Q."/>
            <person name="Mori K."/>
        </authorList>
    </citation>
    <scope>NUCLEOTIDE SEQUENCE [LARGE SCALE GENOMIC DNA]</scope>
    <source>
        <strain evidence="1 2">TISTR 1856</strain>
    </source>
</reference>